<dbReference type="RefSeq" id="WP_345415326.1">
    <property type="nucleotide sequence ID" value="NZ_BAABHO010000019.1"/>
</dbReference>
<reference evidence="3" key="1">
    <citation type="journal article" date="2019" name="Int. J. Syst. Evol. Microbiol.">
        <title>The Global Catalogue of Microorganisms (GCM) 10K type strain sequencing project: providing services to taxonomists for standard genome sequencing and annotation.</title>
        <authorList>
            <consortium name="The Broad Institute Genomics Platform"/>
            <consortium name="The Broad Institute Genome Sequencing Center for Infectious Disease"/>
            <person name="Wu L."/>
            <person name="Ma J."/>
        </authorList>
    </citation>
    <scope>NUCLEOTIDE SEQUENCE [LARGE SCALE GENOMIC DNA]</scope>
    <source>
        <strain evidence="3">JCM 17979</strain>
    </source>
</reference>
<evidence type="ECO:0000313" key="3">
    <source>
        <dbReference type="Proteomes" id="UP001500928"/>
    </source>
</evidence>
<evidence type="ECO:0000313" key="2">
    <source>
        <dbReference type="EMBL" id="GAA4790840.1"/>
    </source>
</evidence>
<evidence type="ECO:0000259" key="1">
    <source>
        <dbReference type="Pfam" id="PF16321"/>
    </source>
</evidence>
<dbReference type="Pfam" id="PF16321">
    <property type="entry name" value="Ribosom_S30AE_C"/>
    <property type="match status" value="1"/>
</dbReference>
<comment type="caution">
    <text evidence="2">The sequence shown here is derived from an EMBL/GenBank/DDBJ whole genome shotgun (WGS) entry which is preliminary data.</text>
</comment>
<dbReference type="InterPro" id="IPR032528">
    <property type="entry name" value="Ribosom_S30AE_C"/>
</dbReference>
<proteinExistence type="predicted"/>
<keyword evidence="3" id="KW-1185">Reference proteome</keyword>
<dbReference type="InterPro" id="IPR036567">
    <property type="entry name" value="RHF-like"/>
</dbReference>
<sequence length="255" mass="27576">MTPRTTPAPSRLAPPVVEIRGTIARDLPEYTRDKVLAALDHGVRPTGPARVRIVRHDDPARERPVVASAHVDLAGVRLHVHVVGATPREAVDLLVDRLRRRVGDVHARRQPRHDGPAGARAPEPVVDRHDVVQAVPTSVADAVAVMDARDEAFHLFVERTTGRRAVVYRCGPAGHRLALEDGSAPPAAERAGITVSPVPARAASPEEAVEHLRLGGWPFLFFRDRAGGRARVVHLDDRGRAVLVDVEADGPRTAS</sequence>
<dbReference type="Gene3D" id="3.30.505.50">
    <property type="entry name" value="Sigma 54 modulation/S30EA ribosomal protein, C-terminal domain"/>
    <property type="match status" value="2"/>
</dbReference>
<accession>A0ABP9B6X2</accession>
<gene>
    <name evidence="2" type="ORF">GCM10023200_27430</name>
</gene>
<dbReference type="InterPro" id="IPR038416">
    <property type="entry name" value="Ribosom_S30AE_C_sf"/>
</dbReference>
<dbReference type="SUPFAM" id="SSF69754">
    <property type="entry name" value="Ribosome binding protein Y (YfiA homologue)"/>
    <property type="match status" value="1"/>
</dbReference>
<protein>
    <recommendedName>
        <fullName evidence="1">Sigma 54 modulation/S30EA ribosomal protein C-terminal domain-containing protein</fullName>
    </recommendedName>
</protein>
<name>A0ABP9B6X2_9PSEU</name>
<feature type="domain" description="Sigma 54 modulation/S30EA ribosomal protein C-terminal" evidence="1">
    <location>
        <begin position="123"/>
        <end position="169"/>
    </location>
</feature>
<organism evidence="2 3">
    <name type="scientific">Actinomycetospora chlora</name>
    <dbReference type="NCBI Taxonomy" id="663608"/>
    <lineage>
        <taxon>Bacteria</taxon>
        <taxon>Bacillati</taxon>
        <taxon>Actinomycetota</taxon>
        <taxon>Actinomycetes</taxon>
        <taxon>Pseudonocardiales</taxon>
        <taxon>Pseudonocardiaceae</taxon>
        <taxon>Actinomycetospora</taxon>
    </lineage>
</organism>
<dbReference type="Proteomes" id="UP001500928">
    <property type="component" value="Unassembled WGS sequence"/>
</dbReference>
<dbReference type="EMBL" id="BAABHO010000019">
    <property type="protein sequence ID" value="GAA4790840.1"/>
    <property type="molecule type" value="Genomic_DNA"/>
</dbReference>